<dbReference type="AlphaFoldDB" id="A0A8S3STV7"/>
<name>A0A8S3STV7_MYTED</name>
<dbReference type="GO" id="GO:0042981">
    <property type="term" value="P:regulation of apoptotic process"/>
    <property type="evidence" value="ECO:0007669"/>
    <property type="project" value="InterPro"/>
</dbReference>
<evidence type="ECO:0000313" key="5">
    <source>
        <dbReference type="Proteomes" id="UP000683360"/>
    </source>
</evidence>
<organism evidence="4 5">
    <name type="scientific">Mytilus edulis</name>
    <name type="common">Blue mussel</name>
    <dbReference type="NCBI Taxonomy" id="6550"/>
    <lineage>
        <taxon>Eukaryota</taxon>
        <taxon>Metazoa</taxon>
        <taxon>Spiralia</taxon>
        <taxon>Lophotrochozoa</taxon>
        <taxon>Mollusca</taxon>
        <taxon>Bivalvia</taxon>
        <taxon>Autobranchia</taxon>
        <taxon>Pteriomorphia</taxon>
        <taxon>Mytilida</taxon>
        <taxon>Mytiloidea</taxon>
        <taxon>Mytilidae</taxon>
        <taxon>Mytilinae</taxon>
        <taxon>Mytilus</taxon>
    </lineage>
</organism>
<dbReference type="Pfam" id="PF01335">
    <property type="entry name" value="DED"/>
    <property type="match status" value="1"/>
</dbReference>
<dbReference type="SUPFAM" id="SSF47986">
    <property type="entry name" value="DEATH domain"/>
    <property type="match status" value="1"/>
</dbReference>
<feature type="coiled-coil region" evidence="1">
    <location>
        <begin position="372"/>
        <end position="399"/>
    </location>
</feature>
<feature type="domain" description="DED" evidence="3">
    <location>
        <begin position="157"/>
        <end position="239"/>
    </location>
</feature>
<sequence>MDIPVDEILMHTEEPVEPMDYLDTDIDEKIHRFFLELITTNGLKWTAFLADLGFRSKLLLKLPQEKKDDHFCYYLEYWLGTVRFLGQNPVSHLYRALIKSQHKDLVDELKHKFPSGTIGSISDQEFADVERHLLHVNSLSNTAKKIREPTGFDIHEELMRVEREIWRNITDHELQEIKAYLRNKKREKFGKKVLEEIKTCVDLMQKLHETCLVHENNFGFLKAILKFVNREDLIQKITALEERINGLPKENEFMEVSATGSTLKLKMKIKQNLVSMFSSSTRIIKQKIADKTQDLQKIDERATELTSKSESCRQKMEECAKQKMQIEIQIRNLRSEADVLQCSEKTLGSEFISIQKDKDALKYLHKKQATELDSFRNKLKRENELLVKHKKELESMKHELNSVVTDVDSPVIEKPEHVDPKPVNEKPAILVMAAVENTKDLETFKCDVEKSVSKNKILDVVIENNTTDEFLSRTDNQINTAKLIFILVSDVFVKRCWPDVSKMKNLSCALVDKNPLVVPVKIIGNVRFPMGLQSAHCLAFHRRDGYYKEALGKVLKEIME</sequence>
<feature type="domain" description="Death" evidence="2">
    <location>
        <begin position="42"/>
        <end position="113"/>
    </location>
</feature>
<dbReference type="EMBL" id="CAJPWZ010001793">
    <property type="protein sequence ID" value="CAG2223895.1"/>
    <property type="molecule type" value="Genomic_DNA"/>
</dbReference>
<reference evidence="4" key="1">
    <citation type="submission" date="2021-03" db="EMBL/GenBank/DDBJ databases">
        <authorList>
            <person name="Bekaert M."/>
        </authorList>
    </citation>
    <scope>NUCLEOTIDE SEQUENCE</scope>
</reference>
<evidence type="ECO:0000259" key="2">
    <source>
        <dbReference type="PROSITE" id="PS50017"/>
    </source>
</evidence>
<proteinExistence type="predicted"/>
<evidence type="ECO:0000259" key="3">
    <source>
        <dbReference type="PROSITE" id="PS50168"/>
    </source>
</evidence>
<dbReference type="InterPro" id="IPR000488">
    <property type="entry name" value="Death_dom"/>
</dbReference>
<dbReference type="PROSITE" id="PS50168">
    <property type="entry name" value="DED"/>
    <property type="match status" value="1"/>
</dbReference>
<evidence type="ECO:0000256" key="1">
    <source>
        <dbReference type="SAM" id="Coils"/>
    </source>
</evidence>
<gene>
    <name evidence="4" type="ORF">MEDL_37147</name>
</gene>
<protein>
    <submittedName>
        <fullName evidence="4">Uncharacterized protein</fullName>
    </submittedName>
</protein>
<dbReference type="InterPro" id="IPR001875">
    <property type="entry name" value="DED_dom"/>
</dbReference>
<dbReference type="Gene3D" id="1.10.533.10">
    <property type="entry name" value="Death Domain, Fas"/>
    <property type="match status" value="1"/>
</dbReference>
<dbReference type="Proteomes" id="UP000683360">
    <property type="component" value="Unassembled WGS sequence"/>
</dbReference>
<keyword evidence="1" id="KW-0175">Coiled coil</keyword>
<keyword evidence="5" id="KW-1185">Reference proteome</keyword>
<comment type="caution">
    <text evidence="4">The sequence shown here is derived from an EMBL/GenBank/DDBJ whole genome shotgun (WGS) entry which is preliminary data.</text>
</comment>
<dbReference type="OrthoDB" id="100767at2759"/>
<evidence type="ECO:0000313" key="4">
    <source>
        <dbReference type="EMBL" id="CAG2223895.1"/>
    </source>
</evidence>
<feature type="coiled-coil region" evidence="1">
    <location>
        <begin position="288"/>
        <end position="343"/>
    </location>
</feature>
<dbReference type="GO" id="GO:0007165">
    <property type="term" value="P:signal transduction"/>
    <property type="evidence" value="ECO:0007669"/>
    <property type="project" value="InterPro"/>
</dbReference>
<accession>A0A8S3STV7</accession>
<dbReference type="PROSITE" id="PS50017">
    <property type="entry name" value="DEATH_DOMAIN"/>
    <property type="match status" value="1"/>
</dbReference>
<dbReference type="InterPro" id="IPR011029">
    <property type="entry name" value="DEATH-like_dom_sf"/>
</dbReference>